<feature type="domain" description="GspL cytoplasmic actin-ATPase-like" evidence="11">
    <location>
        <begin position="34"/>
        <end position="261"/>
    </location>
</feature>
<feature type="domain" description="GspL periplasmic" evidence="12">
    <location>
        <begin position="270"/>
        <end position="419"/>
    </location>
</feature>
<reference evidence="13" key="2">
    <citation type="submission" date="2018-05" db="EMBL/GenBank/DDBJ databases">
        <authorList>
            <person name="Ogura Y."/>
            <person name="Kurokawa K."/>
            <person name="Hayashi T."/>
            <person name="Hattori M."/>
        </authorList>
    </citation>
    <scope>NUCLEOTIDE SEQUENCE</scope>
    <source>
        <strain evidence="13">Sakai</strain>
        <plasmid evidence="13">pO157</plasmid>
    </source>
</reference>
<evidence type="ECO:0000256" key="10">
    <source>
        <dbReference type="PIRNR" id="PIRNR015761"/>
    </source>
</evidence>
<dbReference type="CDD" id="cd24017">
    <property type="entry name" value="ASKHA_T2SSL_N"/>
    <property type="match status" value="1"/>
</dbReference>
<dbReference type="GO" id="GO:0009276">
    <property type="term" value="C:Gram-negative-bacterium-type cell wall"/>
    <property type="evidence" value="ECO:0007669"/>
    <property type="project" value="InterPro"/>
</dbReference>
<keyword evidence="5" id="KW-0997">Cell inner membrane</keyword>
<dbReference type="NCBIfam" id="TIGR01709">
    <property type="entry name" value="typeII_sec_gspL"/>
    <property type="match status" value="1"/>
</dbReference>
<comment type="similarity">
    <text evidence="2 10">Belongs to the GSP L family.</text>
</comment>
<evidence type="ECO:0000256" key="1">
    <source>
        <dbReference type="ARBA" id="ARBA00004377"/>
    </source>
</evidence>
<comment type="subcellular location">
    <subcellularLocation>
        <location evidence="1">Cell inner membrane</location>
        <topology evidence="1">Single-pass membrane protein</topology>
    </subcellularLocation>
</comment>
<gene>
    <name evidence="13" type="ORF">ECs_p11</name>
</gene>
<evidence type="ECO:0000256" key="4">
    <source>
        <dbReference type="ARBA" id="ARBA00022475"/>
    </source>
</evidence>
<evidence type="ECO:0000313" key="13">
    <source>
        <dbReference type="EMBL" id="BBE15745.1"/>
    </source>
</evidence>
<accession>A0A2Z6FAU0</accession>
<keyword evidence="9" id="KW-0472">Membrane</keyword>
<dbReference type="GO" id="GO:0015628">
    <property type="term" value="P:protein secretion by the type II secretion system"/>
    <property type="evidence" value="ECO:0007669"/>
    <property type="project" value="InterPro"/>
</dbReference>
<dbReference type="InterPro" id="IPR043129">
    <property type="entry name" value="ATPase_NBD"/>
</dbReference>
<evidence type="ECO:0000256" key="7">
    <source>
        <dbReference type="ARBA" id="ARBA00022927"/>
    </source>
</evidence>
<keyword evidence="6" id="KW-0812">Transmembrane</keyword>
<dbReference type="Pfam" id="PF05134">
    <property type="entry name" value="T2SSL"/>
    <property type="match status" value="1"/>
</dbReference>
<evidence type="ECO:0000256" key="6">
    <source>
        <dbReference type="ARBA" id="ARBA00022692"/>
    </source>
</evidence>
<dbReference type="InterPro" id="IPR007812">
    <property type="entry name" value="T2SS_protein-GspL"/>
</dbReference>
<comment type="function">
    <text evidence="10">Inner membrane component of the type II secretion system required for the energy-dependent secretion of extracellular factors such as proteases and toxins from the periplasm.</text>
</comment>
<dbReference type="GO" id="GO:0005886">
    <property type="term" value="C:plasma membrane"/>
    <property type="evidence" value="ECO:0007669"/>
    <property type="project" value="UniProtKB-SubCell"/>
</dbReference>
<evidence type="ECO:0000256" key="5">
    <source>
        <dbReference type="ARBA" id="ARBA00022519"/>
    </source>
</evidence>
<keyword evidence="13" id="KW-0614">Plasmid</keyword>
<evidence type="ECO:0000256" key="8">
    <source>
        <dbReference type="ARBA" id="ARBA00022989"/>
    </source>
</evidence>
<dbReference type="SUPFAM" id="SSF53067">
    <property type="entry name" value="Actin-like ATPase domain"/>
    <property type="match status" value="2"/>
</dbReference>
<dbReference type="Gene3D" id="3.30.1360.100">
    <property type="entry name" value="General secretion pathway protein M, EpsM"/>
    <property type="match status" value="1"/>
</dbReference>
<sequence>MEGGAFPDHSATVWINDEGGSLKKNNKHVEAGRLFLRLPEDDSEPLLWRLIAPEETGAGSVAVGETDPQLVGLLSRYPAWVLVPSGRIAFHQVTLPHRTWRQRLQVLPFLLEEQLATDIEQLHFAILHQSGDRCDVAVVEKAVMHRWLAYCGQLGVREVRLLPDVLMLPLATEGWSAVKLAGQWLFRRDRYAGMTVELSWLTHFLSLTAPPVIESYSVPPVPCPGPKTTEWRNQPGRDLLQLVAEGDGYDGADLRQGEFARQGTWYARFRPWRYVAGALLACVFLAGSNAGLAHYRLWQQAQFWRYESVRVYQQLFPSEKAVKDPRRQMLRHLQQSTGNNIPELGSVMRQLQQLLSETSTIRLQALAWDSSSQTLKIDLQAASFQALEHFQQIAGEKYLIQPGEIRQQPQGVESRLILRVNNERA</sequence>
<dbReference type="Pfam" id="PF12693">
    <property type="entry name" value="GspL_C"/>
    <property type="match status" value="1"/>
</dbReference>
<keyword evidence="4" id="KW-1003">Cell membrane</keyword>
<dbReference type="PIRSF" id="PIRSF015761">
    <property type="entry name" value="Protein_L"/>
    <property type="match status" value="1"/>
</dbReference>
<dbReference type="InterPro" id="IPR024230">
    <property type="entry name" value="GspL_cyto_dom"/>
</dbReference>
<reference evidence="13" key="1">
    <citation type="journal article" date="1998" name="DNA Res.">
        <title>Complete nucleotide sequences of 93-kb and 3.3-kb plasmids of an enterohemorrhagic Escherichia coli O157:H7 derived from Sakai.</title>
        <authorList>
            <person name="Makino K."/>
            <person name="Ishii K."/>
            <person name="Yasunaga T."/>
            <person name="Hattori M."/>
            <person name="Yokoyama K."/>
            <person name="Yutsudo C.H."/>
            <person name="Kubota Y."/>
            <person name="Yamaichi Y."/>
            <person name="Iida T."/>
            <person name="Yamamoto K."/>
            <person name="Honda T."/>
            <person name="Han C.G."/>
            <person name="Ohtsubo E."/>
            <person name="Kasamatsu M."/>
            <person name="Hayashi T."/>
            <person name="Kuhara S."/>
            <person name="Shinagawa H."/>
        </authorList>
    </citation>
    <scope>NUCLEOTIDE SEQUENCE</scope>
    <source>
        <strain evidence="13">Sakai</strain>
        <plasmid evidence="13">pO157</plasmid>
    </source>
</reference>
<evidence type="ECO:0000259" key="11">
    <source>
        <dbReference type="Pfam" id="PF05134"/>
    </source>
</evidence>
<evidence type="ECO:0000259" key="12">
    <source>
        <dbReference type="Pfam" id="PF12693"/>
    </source>
</evidence>
<dbReference type="Gene3D" id="3.30.420.380">
    <property type="match status" value="1"/>
</dbReference>
<protein>
    <recommendedName>
        <fullName evidence="10">Type II secretion system protein L</fullName>
        <shortName evidence="10">T2SS protein L</shortName>
    </recommendedName>
</protein>
<evidence type="ECO:0000256" key="2">
    <source>
        <dbReference type="ARBA" id="ARBA00005318"/>
    </source>
</evidence>
<dbReference type="Gene3D" id="3.30.420.370">
    <property type="match status" value="1"/>
</dbReference>
<keyword evidence="3 10" id="KW-0813">Transport</keyword>
<dbReference type="EMBL" id="AP018692">
    <property type="protein sequence ID" value="BBE15745.1"/>
    <property type="molecule type" value="Genomic_DNA"/>
</dbReference>
<keyword evidence="8" id="KW-1133">Transmembrane helix</keyword>
<evidence type="ECO:0000256" key="3">
    <source>
        <dbReference type="ARBA" id="ARBA00022448"/>
    </source>
</evidence>
<evidence type="ECO:0000256" key="9">
    <source>
        <dbReference type="ARBA" id="ARBA00023136"/>
    </source>
</evidence>
<dbReference type="AlphaFoldDB" id="A0A2Z6FAU0"/>
<name>A0A2Z6FAU0_ECO57</name>
<proteinExistence type="inferred from homology"/>
<dbReference type="InterPro" id="IPR025691">
    <property type="entry name" value="GspL_pp_dom"/>
</dbReference>
<dbReference type="GO" id="GO:0015627">
    <property type="term" value="C:type II protein secretion system complex"/>
    <property type="evidence" value="ECO:0007669"/>
    <property type="project" value="InterPro"/>
</dbReference>
<organism evidence="13">
    <name type="scientific">Escherichia coli O157:H7 str. Sakai</name>
    <dbReference type="NCBI Taxonomy" id="386585"/>
    <lineage>
        <taxon>Bacteria</taxon>
        <taxon>Pseudomonadati</taxon>
        <taxon>Pseudomonadota</taxon>
        <taxon>Gammaproteobacteria</taxon>
        <taxon>Enterobacterales</taxon>
        <taxon>Enterobacteriaceae</taxon>
        <taxon>Escherichia</taxon>
    </lineage>
</organism>
<geneLocation type="plasmid" evidence="13">
    <name>pO157</name>
</geneLocation>
<dbReference type="RefSeq" id="WP_011321724.1">
    <property type="nucleotide sequence ID" value="NZ_AP018692.1"/>
</dbReference>
<keyword evidence="7 10" id="KW-0653">Protein transport</keyword>